<proteinExistence type="predicted"/>
<dbReference type="OrthoDB" id="9807496at2"/>
<feature type="domain" description="Secretion system C-terminal sorting" evidence="2">
    <location>
        <begin position="774"/>
        <end position="845"/>
    </location>
</feature>
<dbReference type="EMBL" id="WACR01000014">
    <property type="protein sequence ID" value="KAB1061809.1"/>
    <property type="molecule type" value="Genomic_DNA"/>
</dbReference>
<dbReference type="Proteomes" id="UP000435357">
    <property type="component" value="Unassembled WGS sequence"/>
</dbReference>
<evidence type="ECO:0000259" key="2">
    <source>
        <dbReference type="Pfam" id="PF18962"/>
    </source>
</evidence>
<reference evidence="3 4" key="1">
    <citation type="submission" date="2019-09" db="EMBL/GenBank/DDBJ databases">
        <title>Genomes of Cryomorphaceae.</title>
        <authorList>
            <person name="Bowman J.P."/>
        </authorList>
    </citation>
    <scope>NUCLEOTIDE SEQUENCE [LARGE SCALE GENOMIC DNA]</scope>
    <source>
        <strain evidence="3 4">KCTC 52047</strain>
    </source>
</reference>
<keyword evidence="1" id="KW-0732">Signal</keyword>
<dbReference type="RefSeq" id="WP_151170132.1">
    <property type="nucleotide sequence ID" value="NZ_WACR01000014.1"/>
</dbReference>
<accession>A0A6N6M1C8</accession>
<name>A0A6N6M1C8_9FLAO</name>
<gene>
    <name evidence="3" type="ORF">F3059_13375</name>
</gene>
<dbReference type="Pfam" id="PF18962">
    <property type="entry name" value="Por_Secre_tail"/>
    <property type="match status" value="1"/>
</dbReference>
<keyword evidence="4" id="KW-1185">Reference proteome</keyword>
<dbReference type="InterPro" id="IPR026444">
    <property type="entry name" value="Secre_tail"/>
</dbReference>
<organism evidence="3 4">
    <name type="scientific">Salibacter halophilus</name>
    <dbReference type="NCBI Taxonomy" id="1803916"/>
    <lineage>
        <taxon>Bacteria</taxon>
        <taxon>Pseudomonadati</taxon>
        <taxon>Bacteroidota</taxon>
        <taxon>Flavobacteriia</taxon>
        <taxon>Flavobacteriales</taxon>
        <taxon>Salibacteraceae</taxon>
        <taxon>Salibacter</taxon>
    </lineage>
</organism>
<evidence type="ECO:0000256" key="1">
    <source>
        <dbReference type="ARBA" id="ARBA00022729"/>
    </source>
</evidence>
<evidence type="ECO:0000313" key="3">
    <source>
        <dbReference type="EMBL" id="KAB1061809.1"/>
    </source>
</evidence>
<dbReference type="NCBIfam" id="TIGR04183">
    <property type="entry name" value="Por_Secre_tail"/>
    <property type="match status" value="1"/>
</dbReference>
<evidence type="ECO:0000313" key="4">
    <source>
        <dbReference type="Proteomes" id="UP000435357"/>
    </source>
</evidence>
<sequence>MIKQLVTIIGLFFCVTSIIAQSGWRVYQAPNDLPDSTVVQYSVQGDSLIITDELGFYVQTRDTREFFNSNDGYKNESFKRVTANTNNELCVLYDHADSLHIYENHQLKRKVAIGGWWSKCTDDNITIVPGLDGYFYANCDGYVYVPNGDVLDLISGSRRMRNMIQGPDNSVYAIKNDDSVFYKIRNGNIIDTTEVPDSLVNNRIYYWTSNNEQIIFQSRFNHLYSFKPGANPEISISRKTDKGIYRFAIDDQNRIWFTDDFIINRLSLADTSKEVEQISGFKMSHNLSNTLFTKSFGDEVLAVFDGGYMTATTDVKFHAMDYLTLNDFNIPVYPEGSFGTSYYLPDDFRKITYKDKSILYSDKLWVSGESRSTGIDYFSGSDVIGYNYNNDDYFIGFNPGPNQTDLNHYRNYRTFKVTRAQIDDHIANYNSSSYEAPEDIVEWPAHGNPNAGESTCIAPFIDVNNDEIYDPNDGDYPQIRGDEAVYTVFNDLRYSPMRPIDPVGIEGHLMIYGYDNPDPVLSNTFFVNYRLINIGFNSYENLLTGINNRSGVGAFTDDFIGCDTLNNFYYYYNNDDFDDTALDQLGFGSNPPALGIIPLNKKLNSFVSWDGIANTQTELPYNKEFSVNFLKGKKNHGAAFYANSYRAVNPSQAYGDTTKFIFTGDPVQDTGWTHYRDSTFTFMNNSYPLSYGSVGGINHGDFNPGDTVEIDYAITIAENTGNTLYSEVADLRSQVLDIQNWYNNYQFDDWKHSCMLVNSTIPGRSIDDESAFKVYPNPNAGVFTLEIKSLKREASFQLFNSLGTLIKDGAIGNIRTDFNFSSLSSGVYLLKVDNGSQSSTQPILIK</sequence>
<dbReference type="AlphaFoldDB" id="A0A6N6M1C8"/>
<comment type="caution">
    <text evidence="3">The sequence shown here is derived from an EMBL/GenBank/DDBJ whole genome shotgun (WGS) entry which is preliminary data.</text>
</comment>
<protein>
    <submittedName>
        <fullName evidence="3">T9SS type A sorting domain-containing protein</fullName>
    </submittedName>
</protein>